<dbReference type="InterPro" id="IPR041619">
    <property type="entry name" value="NAPRTase_C"/>
</dbReference>
<keyword evidence="9 15" id="KW-0808">Transferase</keyword>
<dbReference type="GO" id="GO:0005829">
    <property type="term" value="C:cytosol"/>
    <property type="evidence" value="ECO:0007669"/>
    <property type="project" value="TreeGrafter"/>
</dbReference>
<evidence type="ECO:0000256" key="12">
    <source>
        <dbReference type="ARBA" id="ARBA00023211"/>
    </source>
</evidence>
<comment type="cofactor">
    <cofactor evidence="1">
        <name>Mn(2+)</name>
        <dbReference type="ChEBI" id="CHEBI:29035"/>
    </cofactor>
</comment>
<comment type="pathway">
    <text evidence="3 15">Cofactor biosynthesis; NAD(+) biosynthesis; nicotinate D-ribonucleotide from nicotinate: step 1/1.</text>
</comment>
<dbReference type="Pfam" id="PF17767">
    <property type="entry name" value="NAPRTase_N"/>
    <property type="match status" value="1"/>
</dbReference>
<dbReference type="SUPFAM" id="SSF54675">
    <property type="entry name" value="Nicotinate/Quinolinate PRTase N-terminal domain-like"/>
    <property type="match status" value="1"/>
</dbReference>
<dbReference type="Gene3D" id="3.20.140.10">
    <property type="entry name" value="nicotinate phosphoribosyltransferase"/>
    <property type="match status" value="1"/>
</dbReference>
<dbReference type="SUPFAM" id="SSF51690">
    <property type="entry name" value="Nicotinate/Quinolinate PRTase C-terminal domain-like"/>
    <property type="match status" value="1"/>
</dbReference>
<dbReference type="GO" id="GO:0004516">
    <property type="term" value="F:nicotinate phosphoribosyltransferase activity"/>
    <property type="evidence" value="ECO:0007669"/>
    <property type="project" value="UniProtKB-UniRule"/>
</dbReference>
<dbReference type="AlphaFoldDB" id="L8HHA8"/>
<evidence type="ECO:0000256" key="3">
    <source>
        <dbReference type="ARBA" id="ARBA00004952"/>
    </source>
</evidence>
<evidence type="ECO:0000259" key="16">
    <source>
        <dbReference type="Pfam" id="PF17767"/>
    </source>
</evidence>
<evidence type="ECO:0000256" key="14">
    <source>
        <dbReference type="ARBA" id="ARBA00048668"/>
    </source>
</evidence>
<keyword evidence="7 15" id="KW-0436">Ligase</keyword>
<comment type="PTM">
    <text evidence="15">Transiently phosphorylated on a His residue during the reaction cycle. Phosphorylation strongly increases the affinity for substrates and increases the rate of nicotinate D-ribonucleotide production. Dephosphorylation regenerates the low-affinity form of the enzyme, leading to product release.</text>
</comment>
<dbReference type="CDD" id="cd01570">
    <property type="entry name" value="NAPRTase_A"/>
    <property type="match status" value="1"/>
</dbReference>
<dbReference type="InterPro" id="IPR040727">
    <property type="entry name" value="NAPRTase_N"/>
</dbReference>
<evidence type="ECO:0000256" key="1">
    <source>
        <dbReference type="ARBA" id="ARBA00001936"/>
    </source>
</evidence>
<dbReference type="GO" id="GO:0016757">
    <property type="term" value="F:glycosyltransferase activity"/>
    <property type="evidence" value="ECO:0007669"/>
    <property type="project" value="UniProtKB-KW"/>
</dbReference>
<evidence type="ECO:0000256" key="8">
    <source>
        <dbReference type="ARBA" id="ARBA00022642"/>
    </source>
</evidence>
<evidence type="ECO:0000256" key="5">
    <source>
        <dbReference type="ARBA" id="ARBA00013236"/>
    </source>
</evidence>
<dbReference type="InterPro" id="IPR006405">
    <property type="entry name" value="Nic_PRibTrfase_pncB"/>
</dbReference>
<evidence type="ECO:0000313" key="19">
    <source>
        <dbReference type="Proteomes" id="UP000011083"/>
    </source>
</evidence>
<dbReference type="RefSeq" id="XP_004356455.1">
    <property type="nucleotide sequence ID" value="XM_004356402.1"/>
</dbReference>
<dbReference type="STRING" id="1257118.L8HHA8"/>
<keyword evidence="19" id="KW-1185">Reference proteome</keyword>
<dbReference type="NCBIfam" id="TIGR01513">
    <property type="entry name" value="NAPRTase_put"/>
    <property type="match status" value="1"/>
</dbReference>
<dbReference type="InterPro" id="IPR036068">
    <property type="entry name" value="Nicotinate_pribotase-like_C"/>
</dbReference>
<evidence type="ECO:0000256" key="11">
    <source>
        <dbReference type="ARBA" id="ARBA00022842"/>
    </source>
</evidence>
<evidence type="ECO:0000256" key="9">
    <source>
        <dbReference type="ARBA" id="ARBA00022679"/>
    </source>
</evidence>
<evidence type="ECO:0000256" key="13">
    <source>
        <dbReference type="ARBA" id="ARBA00023426"/>
    </source>
</evidence>
<evidence type="ECO:0000256" key="10">
    <source>
        <dbReference type="ARBA" id="ARBA00022723"/>
    </source>
</evidence>
<keyword evidence="18" id="KW-0328">Glycosyltransferase</keyword>
<proteinExistence type="inferred from homology"/>
<keyword evidence="8 15" id="KW-0662">Pyridine nucleotide biosynthesis</keyword>
<evidence type="ECO:0000256" key="15">
    <source>
        <dbReference type="RuleBase" id="RU365100"/>
    </source>
</evidence>
<evidence type="ECO:0000256" key="4">
    <source>
        <dbReference type="ARBA" id="ARBA00010897"/>
    </source>
</evidence>
<comment type="function">
    <text evidence="13">Catalyzes the first step in the biosynthesis of NAD from nicotinic acid, the ATP-dependent synthesis of beta-nicotinate D-ribonucleotide from nicotinate and 5-phospho-D-ribose 1-phosphate. Helps prevent cellular oxidative stress via its role in NAD biosynthesis.</text>
</comment>
<dbReference type="Pfam" id="PF17956">
    <property type="entry name" value="NAPRTase_C"/>
    <property type="match status" value="1"/>
</dbReference>
<keyword evidence="6" id="KW-0597">Phosphoprotein</keyword>
<evidence type="ECO:0000256" key="2">
    <source>
        <dbReference type="ARBA" id="ARBA00001946"/>
    </source>
</evidence>
<evidence type="ECO:0000256" key="7">
    <source>
        <dbReference type="ARBA" id="ARBA00022598"/>
    </source>
</evidence>
<comment type="catalytic activity">
    <reaction evidence="14 15">
        <text>5-phospho-alpha-D-ribose 1-diphosphate + nicotinate + ATP + H2O = nicotinate beta-D-ribonucleotide + ADP + phosphate + diphosphate</text>
        <dbReference type="Rhea" id="RHEA:36163"/>
        <dbReference type="ChEBI" id="CHEBI:15377"/>
        <dbReference type="ChEBI" id="CHEBI:30616"/>
        <dbReference type="ChEBI" id="CHEBI:32544"/>
        <dbReference type="ChEBI" id="CHEBI:33019"/>
        <dbReference type="ChEBI" id="CHEBI:43474"/>
        <dbReference type="ChEBI" id="CHEBI:57502"/>
        <dbReference type="ChEBI" id="CHEBI:58017"/>
        <dbReference type="ChEBI" id="CHEBI:456216"/>
        <dbReference type="EC" id="6.3.4.21"/>
    </reaction>
</comment>
<reference evidence="18 19" key="1">
    <citation type="journal article" date="2013" name="Genome Biol.">
        <title>Genome of Acanthamoeba castellanii highlights extensive lateral gene transfer and early evolution of tyrosine kinase signaling.</title>
        <authorList>
            <person name="Clarke M."/>
            <person name="Lohan A.J."/>
            <person name="Liu B."/>
            <person name="Lagkouvardos I."/>
            <person name="Roy S."/>
            <person name="Zafar N."/>
            <person name="Bertelli C."/>
            <person name="Schilde C."/>
            <person name="Kianianmomeni A."/>
            <person name="Burglin T.R."/>
            <person name="Frech C."/>
            <person name="Turcotte B."/>
            <person name="Kopec K.O."/>
            <person name="Synnott J.M."/>
            <person name="Choo C."/>
            <person name="Paponov I."/>
            <person name="Finkler A."/>
            <person name="Soon Heng Tan C."/>
            <person name="Hutchins A.P."/>
            <person name="Weinmeier T."/>
            <person name="Rattei T."/>
            <person name="Chu J.S."/>
            <person name="Gimenez G."/>
            <person name="Irimia M."/>
            <person name="Rigden D.J."/>
            <person name="Fitzpatrick D.A."/>
            <person name="Lorenzo-Morales J."/>
            <person name="Bateman A."/>
            <person name="Chiu C.H."/>
            <person name="Tang P."/>
            <person name="Hegemann P."/>
            <person name="Fromm H."/>
            <person name="Raoult D."/>
            <person name="Greub G."/>
            <person name="Miranda-Saavedra D."/>
            <person name="Chen N."/>
            <person name="Nash P."/>
            <person name="Ginger M.L."/>
            <person name="Horn M."/>
            <person name="Schaap P."/>
            <person name="Caler L."/>
            <person name="Loftus B."/>
        </authorList>
    </citation>
    <scope>NUCLEOTIDE SEQUENCE [LARGE SCALE GENOMIC DNA]</scope>
    <source>
        <strain evidence="18 19">Neff</strain>
    </source>
</reference>
<dbReference type="KEGG" id="acan:ACA1_171280"/>
<dbReference type="FunFam" id="3.20.20.70:FF:000155">
    <property type="entry name" value="Nicotinate phosphoribosyltransferase"/>
    <property type="match status" value="1"/>
</dbReference>
<dbReference type="PANTHER" id="PTHR11098:SF1">
    <property type="entry name" value="NICOTINATE PHOSPHORIBOSYLTRANSFERASE"/>
    <property type="match status" value="1"/>
</dbReference>
<dbReference type="UniPathway" id="UPA00253">
    <property type="reaction ID" value="UER00457"/>
</dbReference>
<dbReference type="GeneID" id="14925575"/>
<dbReference type="PANTHER" id="PTHR11098">
    <property type="entry name" value="NICOTINATE PHOSPHORIBOSYLTRANSFERASE"/>
    <property type="match status" value="1"/>
</dbReference>
<name>L8HHA8_ACACF</name>
<evidence type="ECO:0000256" key="6">
    <source>
        <dbReference type="ARBA" id="ARBA00022553"/>
    </source>
</evidence>
<dbReference type="InterPro" id="IPR007229">
    <property type="entry name" value="Nic_PRibTrfase-Fam"/>
</dbReference>
<evidence type="ECO:0000313" key="18">
    <source>
        <dbReference type="EMBL" id="ELR24555.1"/>
    </source>
</evidence>
<dbReference type="PIRSF" id="PIRSF000484">
    <property type="entry name" value="NAPRT"/>
    <property type="match status" value="1"/>
</dbReference>
<dbReference type="InterPro" id="IPR013785">
    <property type="entry name" value="Aldolase_TIM"/>
</dbReference>
<accession>L8HHA8</accession>
<dbReference type="VEuPathDB" id="AmoebaDB:ACA1_171280"/>
<evidence type="ECO:0000259" key="17">
    <source>
        <dbReference type="Pfam" id="PF17956"/>
    </source>
</evidence>
<organism evidence="18 19">
    <name type="scientific">Acanthamoeba castellanii (strain ATCC 30010 / Neff)</name>
    <dbReference type="NCBI Taxonomy" id="1257118"/>
    <lineage>
        <taxon>Eukaryota</taxon>
        <taxon>Amoebozoa</taxon>
        <taxon>Discosea</taxon>
        <taxon>Longamoebia</taxon>
        <taxon>Centramoebida</taxon>
        <taxon>Acanthamoebidae</taxon>
        <taxon>Acanthamoeba</taxon>
    </lineage>
</organism>
<keyword evidence="11" id="KW-0460">Magnesium</keyword>
<dbReference type="Proteomes" id="UP000011083">
    <property type="component" value="Unassembled WGS sequence"/>
</dbReference>
<dbReference type="GO" id="GO:0034355">
    <property type="term" value="P:NAD+ biosynthetic process via the salvage pathway"/>
    <property type="evidence" value="ECO:0007669"/>
    <property type="project" value="TreeGrafter"/>
</dbReference>
<sequence>MAQQNETRDAGVAALRLGVVGTGDPSVTDFLPTNSLVVPLLTDLYELTMAYAYWKAGKHEEHAVFDLFFRKNPFKGEVTIFAGLEEVLRYVKNLRFTKGQIDELRAKALRHCREDGFYEWLATVDSSKLKIYAVPEGTLMFPRVPLIRVEGPLAVAQLLETTLLTLVNYPRSVTLITAAGLMEFGLRRAQGPDGGVYSYMGGFDSTSNVLTGLLWDIETQGTHAHSFVESFFDDVPLSVKHLKKKGGEEEDFEKAAMECREELGFSNTSTGELRSFISYAIAFPTSCVCLVDTYDTMNSGVPNFLCVAYALHKFGYKAAGIRLDSGDLAYLSKQARKLFAKTADRLGLAYFKKFQIVASSEISEDVLYSLNQQGHEIDVFGVGTNLVTCQKQPALGCVYKLVELNGENRIKLSEAIEKVTIPGRKLAYRLYGKKGGPVIDVMLQLPPPGKGNSADNDVAKGDTPAEHKRILCCDPFDGKKRAYITPTKVEKLHQLYFSDGKVVQELPHIGHIRAHILDQIANLRPDHLRPLNPTPYKVSVTETVFRDFHRLWEQSVPIKDISNLNVEVDE</sequence>
<protein>
    <recommendedName>
        <fullName evidence="5 15">Nicotinate phosphoribosyltransferase</fullName>
        <ecNumber evidence="5 15">6.3.4.21</ecNumber>
    </recommendedName>
</protein>
<comment type="similarity">
    <text evidence="4 15">Belongs to the NAPRTase family.</text>
</comment>
<dbReference type="OrthoDB" id="193380at2759"/>
<dbReference type="EMBL" id="KB007811">
    <property type="protein sequence ID" value="ELR24555.1"/>
    <property type="molecule type" value="Genomic_DNA"/>
</dbReference>
<dbReference type="OMA" id="PIMEFGA"/>
<feature type="domain" description="Nicotinate phosphoribosyltransferase C-terminal" evidence="17">
    <location>
        <begin position="424"/>
        <end position="545"/>
    </location>
</feature>
<keyword evidence="12" id="KW-0464">Manganese</keyword>
<feature type="domain" description="Nicotinate phosphoribosyltransferase N-terminal" evidence="16">
    <location>
        <begin position="40"/>
        <end position="168"/>
    </location>
</feature>
<dbReference type="Gene3D" id="3.20.20.70">
    <property type="entry name" value="Aldolase class I"/>
    <property type="match status" value="1"/>
</dbReference>
<dbReference type="GO" id="GO:0046872">
    <property type="term" value="F:metal ion binding"/>
    <property type="evidence" value="ECO:0007669"/>
    <property type="project" value="UniProtKB-KW"/>
</dbReference>
<comment type="cofactor">
    <cofactor evidence="2">
        <name>Mg(2+)</name>
        <dbReference type="ChEBI" id="CHEBI:18420"/>
    </cofactor>
</comment>
<dbReference type="EC" id="6.3.4.21" evidence="5 15"/>
<keyword evidence="10" id="KW-0479">Metal-binding</keyword>
<gene>
    <name evidence="18" type="ORF">ACA1_171280</name>
</gene>